<evidence type="ECO:0000313" key="1">
    <source>
        <dbReference type="EMBL" id="CBI00807.1"/>
    </source>
</evidence>
<proteinExistence type="predicted"/>
<dbReference type="EMBL" id="CABO01000006">
    <property type="protein sequence ID" value="CBI00807.1"/>
    <property type="molecule type" value="Genomic_DNA"/>
</dbReference>
<sequence>MHGDAFRGVRDSVPAGTEFINAVRSFVSTGLSNADSNFASLRGAPIVEPPGTHFHVTTAFGAFLPDCHISGYLPPSFPMGKWVLSCSSPGLAASNATVLRGLVYEGVIRALPLCFTRTLDPFILNGEDFRWDCRRATHAISVDVSSIPTHDGYISFLLEVYNYLSASPQPSPSLVPSPAPSPTPITINVVKPVPTLNMAGVQVAYADYLTLVVAEQAALLKGKAGLVHAVEILKGGDEMPPYSPYWAYAGKTTQNGVPTVTIWVCGNMSPTEQRVAMTEGTLMGLLDSGLGGPALQRAFAAASSADAAFGPNASDPFANRRRLILEIAKYFT</sequence>
<reference evidence="1" key="1">
    <citation type="submission" date="2009-10" db="EMBL/GenBank/DDBJ databases">
        <title>Diversity of trophic interactions inside an arsenic-rich microbial ecosystem.</title>
        <authorList>
            <person name="Bertin P.N."/>
            <person name="Heinrich-Salmeron A."/>
            <person name="Pelletier E."/>
            <person name="Goulhen-Chollet F."/>
            <person name="Arsene-Ploetze F."/>
            <person name="Gallien S."/>
            <person name="Calteau A."/>
            <person name="Vallenet D."/>
            <person name="Casiot C."/>
            <person name="Chane-Woon-Ming B."/>
            <person name="Giloteaux L."/>
            <person name="Barakat M."/>
            <person name="Bonnefoy V."/>
            <person name="Bruneel O."/>
            <person name="Chandler M."/>
            <person name="Cleiss J."/>
            <person name="Duran R."/>
            <person name="Elbaz-Poulichet F."/>
            <person name="Fonknechten N."/>
            <person name="Lauga B."/>
            <person name="Mornico D."/>
            <person name="Ortet P."/>
            <person name="Schaeffer C."/>
            <person name="Siguier P."/>
            <person name="Alexander Thil Smith A."/>
            <person name="Van Dorsselaer A."/>
            <person name="Weissenbach J."/>
            <person name="Medigue C."/>
            <person name="Le Paslier D."/>
        </authorList>
    </citation>
    <scope>NUCLEOTIDE SEQUENCE</scope>
</reference>
<accession>E6Q0U7</accession>
<organism evidence="1">
    <name type="scientific">mine drainage metagenome</name>
    <dbReference type="NCBI Taxonomy" id="410659"/>
    <lineage>
        <taxon>unclassified sequences</taxon>
        <taxon>metagenomes</taxon>
        <taxon>ecological metagenomes</taxon>
    </lineage>
</organism>
<name>E6Q0U7_9ZZZZ</name>
<protein>
    <submittedName>
        <fullName evidence="1">Uncharacterized protein</fullName>
    </submittedName>
</protein>
<comment type="caution">
    <text evidence="1">The sequence shown here is derived from an EMBL/GenBank/DDBJ whole genome shotgun (WGS) entry which is preliminary data.</text>
</comment>
<gene>
    <name evidence="1" type="ORF">CARN4_0154</name>
</gene>
<dbReference type="AlphaFoldDB" id="E6Q0U7"/>